<sequence>MPANLFIYRLTNAPILVSGSGYAMQNSHEARAACGQAGSLVVKILKALPDRDKTKNPRLVNHI</sequence>
<dbReference type="Proteomes" id="UP000240382">
    <property type="component" value="Unassembled WGS sequence"/>
</dbReference>
<keyword evidence="2" id="KW-1185">Reference proteome</keyword>
<accession>A0ABX5HCW9</accession>
<proteinExistence type="predicted"/>
<organism evidence="1 2">
    <name type="scientific">Escherichia albertii</name>
    <dbReference type="NCBI Taxonomy" id="208962"/>
    <lineage>
        <taxon>Bacteria</taxon>
        <taxon>Pseudomonadati</taxon>
        <taxon>Pseudomonadota</taxon>
        <taxon>Gammaproteobacteria</taxon>
        <taxon>Enterobacterales</taxon>
        <taxon>Enterobacteriaceae</taxon>
        <taxon>Escherichia</taxon>
    </lineage>
</organism>
<evidence type="ECO:0000313" key="1">
    <source>
        <dbReference type="EMBL" id="PSY39553.1"/>
    </source>
</evidence>
<dbReference type="EMBL" id="PYQT01000028">
    <property type="protein sequence ID" value="PSY39553.1"/>
    <property type="molecule type" value="Genomic_DNA"/>
</dbReference>
<reference evidence="1 2" key="1">
    <citation type="submission" date="2018-03" db="EMBL/GenBank/DDBJ databases">
        <title>Whole Genome Sequencing of Escherichia coli isolates from wildlife.</title>
        <authorList>
            <person name="Whitehouse C.A."/>
            <person name="Lacher D.W."/>
            <person name="Mammel M.K."/>
            <person name="Barnaba T."/>
            <person name="Lorch J.M."/>
        </authorList>
    </citation>
    <scope>NUCLEOTIDE SEQUENCE [LARGE SCALE GENOMIC DNA]</scope>
    <source>
        <strain evidence="1 2">20507-2</strain>
    </source>
</reference>
<gene>
    <name evidence="1" type="ORF">C7B09_20075</name>
</gene>
<evidence type="ECO:0000313" key="2">
    <source>
        <dbReference type="Proteomes" id="UP000240382"/>
    </source>
</evidence>
<name>A0ABX5HCW9_ESCAL</name>
<protein>
    <submittedName>
        <fullName evidence="1">Uncharacterized protein</fullName>
    </submittedName>
</protein>
<comment type="caution">
    <text evidence="1">The sequence shown here is derived from an EMBL/GenBank/DDBJ whole genome shotgun (WGS) entry which is preliminary data.</text>
</comment>